<keyword evidence="3" id="KW-0472">Membrane</keyword>
<keyword evidence="4" id="KW-0614">Plasmid</keyword>
<name>A0A6G7QQB5_STAAU</name>
<protein>
    <submittedName>
        <fullName evidence="4">Uncharacterized protein</fullName>
    </submittedName>
</protein>
<geneLocation type="plasmid" evidence="4">
    <name>pNTUH_3874</name>
</geneLocation>
<evidence type="ECO:0000256" key="3">
    <source>
        <dbReference type="SAM" id="Phobius"/>
    </source>
</evidence>
<evidence type="ECO:0000313" key="4">
    <source>
        <dbReference type="EMBL" id="BBD49659.1"/>
    </source>
</evidence>
<feature type="transmembrane region" description="Helical" evidence="3">
    <location>
        <begin position="63"/>
        <end position="83"/>
    </location>
</feature>
<reference evidence="4" key="1">
    <citation type="submission" date="2018-03" db="EMBL/GenBank/DDBJ databases">
        <title>Tn1546-ermB-carrying plasmid.</title>
        <authorList>
            <person name="Wan TW."/>
        </authorList>
    </citation>
    <scope>NUCLEOTIDE SEQUENCE</scope>
    <source>
        <strain evidence="4">NTUH_3874</strain>
        <plasmid evidence="4">pNTUH_3874</plasmid>
    </source>
</reference>
<accession>A0A6G7QQB5</accession>
<organism evidence="4">
    <name type="scientific">Staphylococcus aureus</name>
    <dbReference type="NCBI Taxonomy" id="1280"/>
    <lineage>
        <taxon>Bacteria</taxon>
        <taxon>Bacillati</taxon>
        <taxon>Bacillota</taxon>
        <taxon>Bacilli</taxon>
        <taxon>Bacillales</taxon>
        <taxon>Staphylococcaceae</taxon>
        <taxon>Staphylococcus</taxon>
    </lineage>
</organism>
<keyword evidence="3" id="KW-0812">Transmembrane</keyword>
<evidence type="ECO:0000256" key="1">
    <source>
        <dbReference type="SAM" id="Coils"/>
    </source>
</evidence>
<feature type="coiled-coil region" evidence="1">
    <location>
        <begin position="95"/>
        <end position="176"/>
    </location>
</feature>
<evidence type="ECO:0000256" key="2">
    <source>
        <dbReference type="SAM" id="MobiDB-lite"/>
    </source>
</evidence>
<dbReference type="AlphaFoldDB" id="A0A6G7QQB5"/>
<dbReference type="EMBL" id="LC377538">
    <property type="protein sequence ID" value="BBD49659.1"/>
    <property type="molecule type" value="Genomic_DNA"/>
</dbReference>
<feature type="region of interest" description="Disordered" evidence="2">
    <location>
        <begin position="1"/>
        <end position="28"/>
    </location>
</feature>
<keyword evidence="1" id="KW-0175">Coiled coil</keyword>
<keyword evidence="3" id="KW-1133">Transmembrane helix</keyword>
<sequence length="203" mass="24444">MLNMKRTEKFNNEYKQDNRLENEAKRIREKQERKNTYEYDDSQQFKEQWYQTEIKRQKKKKRWLGIGFLALLVVVVLLAFNLFKNNDNDVSDEYANQVNEQNQSMNDEVNTAKDNIKNKETSDQEIQNLRNQVNELKQNEQNQNDSTLTEKYEKQIQKLEEANTALKNNVDQKTIEDKLDNVKSDFDDFKSKWEEWIDSIKNS</sequence>
<proteinExistence type="predicted"/>